<comment type="caution">
    <text evidence="1">The sequence shown here is derived from an EMBL/GenBank/DDBJ whole genome shotgun (WGS) entry which is preliminary data.</text>
</comment>
<protein>
    <submittedName>
        <fullName evidence="1">Uncharacterized protein</fullName>
    </submittedName>
</protein>
<gene>
    <name evidence="1" type="ORF">DXB81_13660</name>
</gene>
<dbReference type="Proteomes" id="UP000261222">
    <property type="component" value="Unassembled WGS sequence"/>
</dbReference>
<sequence length="62" mass="7421">MRYRIEYADGRCCNFANSRKDLLEWLKLLKDEEITDIRKIYKNGVTDSVLEKYQNYLDKNAG</sequence>
<evidence type="ECO:0000313" key="2">
    <source>
        <dbReference type="Proteomes" id="UP000261222"/>
    </source>
</evidence>
<name>A0A3E5A452_9FIRM</name>
<dbReference type="EMBL" id="QSUB01000006">
    <property type="protein sequence ID" value="RGN03456.1"/>
    <property type="molecule type" value="Genomic_DNA"/>
</dbReference>
<evidence type="ECO:0000313" key="1">
    <source>
        <dbReference type="EMBL" id="RGN03456.1"/>
    </source>
</evidence>
<reference evidence="1 2" key="1">
    <citation type="submission" date="2018-08" db="EMBL/GenBank/DDBJ databases">
        <title>A genome reference for cultivated species of the human gut microbiota.</title>
        <authorList>
            <person name="Zou Y."/>
            <person name="Xue W."/>
            <person name="Luo G."/>
        </authorList>
    </citation>
    <scope>NUCLEOTIDE SEQUENCE [LARGE SCALE GENOMIC DNA]</scope>
    <source>
        <strain evidence="1 2">OM06-11AA</strain>
    </source>
</reference>
<accession>A0A3E5A452</accession>
<dbReference type="RefSeq" id="WP_117739482.1">
    <property type="nucleotide sequence ID" value="NZ_QSUB01000006.1"/>
</dbReference>
<organism evidence="1 2">
    <name type="scientific">Blautia obeum</name>
    <dbReference type="NCBI Taxonomy" id="40520"/>
    <lineage>
        <taxon>Bacteria</taxon>
        <taxon>Bacillati</taxon>
        <taxon>Bacillota</taxon>
        <taxon>Clostridia</taxon>
        <taxon>Lachnospirales</taxon>
        <taxon>Lachnospiraceae</taxon>
        <taxon>Blautia</taxon>
    </lineage>
</organism>
<dbReference type="AlphaFoldDB" id="A0A3E5A452"/>
<proteinExistence type="predicted"/>